<evidence type="ECO:0000313" key="2">
    <source>
        <dbReference type="EMBL" id="KAK9679128.1"/>
    </source>
</evidence>
<dbReference type="EMBL" id="JASPKY010001084">
    <property type="protein sequence ID" value="KAK9679128.1"/>
    <property type="molecule type" value="Genomic_DNA"/>
</dbReference>
<reference evidence="2 3" key="1">
    <citation type="journal article" date="2024" name="BMC Genomics">
        <title>De novo assembly and annotation of Popillia japonica's genome with initial clues to its potential as an invasive pest.</title>
        <authorList>
            <person name="Cucini C."/>
            <person name="Boschi S."/>
            <person name="Funari R."/>
            <person name="Cardaioli E."/>
            <person name="Iannotti N."/>
            <person name="Marturano G."/>
            <person name="Paoli F."/>
            <person name="Bruttini M."/>
            <person name="Carapelli A."/>
            <person name="Frati F."/>
            <person name="Nardi F."/>
        </authorList>
    </citation>
    <scope>NUCLEOTIDE SEQUENCE [LARGE SCALE GENOMIC DNA]</scope>
    <source>
        <strain evidence="2">DMR45628</strain>
    </source>
</reference>
<proteinExistence type="predicted"/>
<dbReference type="Proteomes" id="UP001458880">
    <property type="component" value="Unassembled WGS sequence"/>
</dbReference>
<organism evidence="2 3">
    <name type="scientific">Popillia japonica</name>
    <name type="common">Japanese beetle</name>
    <dbReference type="NCBI Taxonomy" id="7064"/>
    <lineage>
        <taxon>Eukaryota</taxon>
        <taxon>Metazoa</taxon>
        <taxon>Ecdysozoa</taxon>
        <taxon>Arthropoda</taxon>
        <taxon>Hexapoda</taxon>
        <taxon>Insecta</taxon>
        <taxon>Pterygota</taxon>
        <taxon>Neoptera</taxon>
        <taxon>Endopterygota</taxon>
        <taxon>Coleoptera</taxon>
        <taxon>Polyphaga</taxon>
        <taxon>Scarabaeiformia</taxon>
        <taxon>Scarabaeidae</taxon>
        <taxon>Rutelinae</taxon>
        <taxon>Popillia</taxon>
    </lineage>
</organism>
<evidence type="ECO:0000256" key="1">
    <source>
        <dbReference type="SAM" id="MobiDB-lite"/>
    </source>
</evidence>
<feature type="compositionally biased region" description="Gly residues" evidence="1">
    <location>
        <begin position="14"/>
        <end position="27"/>
    </location>
</feature>
<name>A0AAW1HRZ0_POPJA</name>
<accession>A0AAW1HRZ0</accession>
<protein>
    <submittedName>
        <fullName evidence="2">Uncharacterized protein</fullName>
    </submittedName>
</protein>
<feature type="non-terminal residue" evidence="2">
    <location>
        <position position="1"/>
    </location>
</feature>
<dbReference type="AlphaFoldDB" id="A0AAW1HRZ0"/>
<comment type="caution">
    <text evidence="2">The sequence shown here is derived from an EMBL/GenBank/DDBJ whole genome shotgun (WGS) entry which is preliminary data.</text>
</comment>
<gene>
    <name evidence="2" type="ORF">QE152_g40252</name>
</gene>
<sequence length="49" mass="4937">SSEVEKLRSSIGSGSTGGGSGGALVGGLGVRNVTHPNESQYTEMLCLEK</sequence>
<evidence type="ECO:0000313" key="3">
    <source>
        <dbReference type="Proteomes" id="UP001458880"/>
    </source>
</evidence>
<feature type="region of interest" description="Disordered" evidence="1">
    <location>
        <begin position="1"/>
        <end position="27"/>
    </location>
</feature>
<keyword evidence="3" id="KW-1185">Reference proteome</keyword>